<dbReference type="Proteomes" id="UP000000644">
    <property type="component" value="Plasmid pPNAP01"/>
</dbReference>
<keyword evidence="3" id="KW-0723">Serine/threonine-protein kinase</keyword>
<dbReference type="RefSeq" id="WP_011797940.1">
    <property type="nucleotide sequence ID" value="NC_008757.1"/>
</dbReference>
<dbReference type="OrthoDB" id="9791419at2"/>
<protein>
    <submittedName>
        <fullName evidence="3">Serine/threonine protein kinase</fullName>
    </submittedName>
</protein>
<sequence>MSMSANRWKVIAESSFPWERDALEWLRAQLPDREPWSVWTNFEFIDDQGKVNEVDVLVLSPAGLFLIEIKSRPGTVDGDAHTWTWNTDGREYSYDNPLLLADRKSKRLASLLRRQAAIVKAKIRLPFIQPAIFLSSTSLKSKLQGIAKTATFQRGQPGSLTDDGIVHALVNGIHSNAAQAVDGQKARAIARGLAEAGIRPSNKHRQVGDYQLIKLIAEGEGFQDWQSQHVSMASIQRRVRIYTVAHASSPEARATRVRQARREFEVLEGISHPNILKVNDYKETEMGPALVFDHDPKAQRLDHLLRDRGTQLTVTQRLQLVRDIAETLKFAHSRRLYHRALGPQSIMVHTADGGALTPRLMNWQTASREAGNPDTVHRTTGTRHVEDYVEDPGLVYLAPETTRADATHGPSLDVFSLGAIAYHVFSGQAPAGSVLELAEKLRLGQGLRLSDVSDGCGMRLQELIQYATCPDVMARYDVVQGFLDDLVKVEDELTAPDPEATVDPSIAGHGDRLEGGFTVVKRMGRGSSSDVLLVREDDSPEELILKVACDLAHNDRLVAEGDVLAGLHHQNIVEYRRTLSVAGRTALLMRSAGPKTLAQKIKEDGRLSLDLLQRFGEELIEVVNHLEDHGVAHRDLKPENIGIATTSSGKLQLVLFDFSLCRTPTENISAGTHSYLDPFLSLRKPPRWDLYAERFALAVTLYEMAIGKLPVWGDGQTSPAMLDVEATVASDVFDPVTREGFTAFFSKAMRRDFKERFDNAEDMLRAWRAIFAARQTVHPPQAEGFSAIALTALSTTTMAELGYTLEAQDVLERMGVHNARELLAVDRIRFRYLKGVGDRIRKEIRLTAKELAHLRPDLAQGRATLHDSDDDGTHDGAVSVNELAALLMPRRPAGDDRPEEAALAHYLGLDLGLDDAAQPESASSQAAWPTLGESAQATGVERSTLTATLVKARERWLKNPAFTEVRLQLDKLVLTQGQVMTAHEAALALLALRGCAMQEDAQRLQLASAVLRAVLEAEAHLENPRIQLYDHPPSPLIATSSAWADYARQLGSVADTCALVDPLLPPSRVIEALVAVQPVGVLMGSGPAQEAGEAPMPGTRLLRLATSASRTAALSSRQEIYRRGMPALQALRQSLGALVGVPTLRIRELQDRVRGRYPEATLLPGRPALDRLLEEAGAPLQWSPAAADGAGAYLCPALNNHPTVGTTTVFSRQSTFPGAHAAGTPAGEASEAALADAQAAEIRLQRALKSGGLLVLTVEPRQARHAEAELLRRFGPDSQTQPALQRMSFDALLLKALRTEADRARVDWSMVLRADTAEPGSRDWANLQRLVQRTLASLKPLLLDSPAPALLTNVGLLARYDLMALVTEMEASAGRPGHTPAVWLLLPSHKQGLPVIDGVPVPLVNSTQAFALPPAWIENKHRASALA</sequence>
<reference evidence="4" key="1">
    <citation type="journal article" date="2009" name="Environ. Microbiol.">
        <title>The genome of Polaromonas naphthalenivorans strain CJ2, isolated from coal tar-contaminated sediment, reveals physiological and metabolic versatility and evolution through extensive horizontal gene transfer.</title>
        <authorList>
            <person name="Yagi J.M."/>
            <person name="Sims D."/>
            <person name="Brettin T."/>
            <person name="Bruce D."/>
            <person name="Madsen E.L."/>
        </authorList>
    </citation>
    <scope>NUCLEOTIDE SEQUENCE [LARGE SCALE GENOMIC DNA]</scope>
    <source>
        <strain evidence="4">CJ2</strain>
        <plasmid evidence="4">Plasmid pPNAP01</plasmid>
    </source>
</reference>
<keyword evidence="3" id="KW-0808">Transferase</keyword>
<dbReference type="EMBL" id="CP000530">
    <property type="protein sequence ID" value="ABM39567.1"/>
    <property type="molecule type" value="Genomic_DNA"/>
</dbReference>
<keyword evidence="4" id="KW-1185">Reference proteome</keyword>
<evidence type="ECO:0000259" key="1">
    <source>
        <dbReference type="PROSITE" id="PS50011"/>
    </source>
</evidence>
<dbReference type="Gene3D" id="1.10.510.10">
    <property type="entry name" value="Transferase(Phosphotransferase) domain 1"/>
    <property type="match status" value="2"/>
</dbReference>
<dbReference type="PROSITE" id="PS50965">
    <property type="entry name" value="NERD"/>
    <property type="match status" value="1"/>
</dbReference>
<dbReference type="Pfam" id="PF08378">
    <property type="entry name" value="NERD"/>
    <property type="match status" value="1"/>
</dbReference>
<dbReference type="NCBIfam" id="NF033442">
    <property type="entry name" value="BREX_PglW"/>
    <property type="match status" value="1"/>
</dbReference>
<dbReference type="KEGG" id="pna:Pnap_4285"/>
<dbReference type="PANTHER" id="PTHR24347">
    <property type="entry name" value="SERINE/THREONINE-PROTEIN KINASE"/>
    <property type="match status" value="1"/>
</dbReference>
<evidence type="ECO:0000313" key="3">
    <source>
        <dbReference type="EMBL" id="ABM39567.1"/>
    </source>
</evidence>
<feature type="domain" description="Protein kinase" evidence="1">
    <location>
        <begin position="517"/>
        <end position="768"/>
    </location>
</feature>
<keyword evidence="3" id="KW-0614">Plasmid</keyword>
<evidence type="ECO:0000259" key="2">
    <source>
        <dbReference type="PROSITE" id="PS50965"/>
    </source>
</evidence>
<accession>A1VV89</accession>
<dbReference type="SMART" id="SM00220">
    <property type="entry name" value="S_TKc"/>
    <property type="match status" value="1"/>
</dbReference>
<organism evidence="3 4">
    <name type="scientific">Polaromonas naphthalenivorans (strain CJ2)</name>
    <dbReference type="NCBI Taxonomy" id="365044"/>
    <lineage>
        <taxon>Bacteria</taxon>
        <taxon>Pseudomonadati</taxon>
        <taxon>Pseudomonadota</taxon>
        <taxon>Betaproteobacteria</taxon>
        <taxon>Burkholderiales</taxon>
        <taxon>Comamonadaceae</taxon>
        <taxon>Polaromonas</taxon>
    </lineage>
</organism>
<keyword evidence="3" id="KW-0418">Kinase</keyword>
<dbReference type="PROSITE" id="PS50011">
    <property type="entry name" value="PROTEIN_KINASE_DOM"/>
    <property type="match status" value="2"/>
</dbReference>
<proteinExistence type="predicted"/>
<evidence type="ECO:0000313" key="4">
    <source>
        <dbReference type="Proteomes" id="UP000000644"/>
    </source>
</evidence>
<dbReference type="HOGENOM" id="CLU_005315_0_0_4"/>
<geneLocation type="plasmid" evidence="3 4">
    <name>pPNAP01</name>
</geneLocation>
<feature type="domain" description="Protein kinase" evidence="1">
    <location>
        <begin position="210"/>
        <end position="487"/>
    </location>
</feature>
<dbReference type="GO" id="GO:0005524">
    <property type="term" value="F:ATP binding"/>
    <property type="evidence" value="ECO:0007669"/>
    <property type="project" value="InterPro"/>
</dbReference>
<dbReference type="InterPro" id="IPR000719">
    <property type="entry name" value="Prot_kinase_dom"/>
</dbReference>
<dbReference type="InterPro" id="IPR011528">
    <property type="entry name" value="NERD"/>
</dbReference>
<dbReference type="SUPFAM" id="SSF56112">
    <property type="entry name" value="Protein kinase-like (PK-like)"/>
    <property type="match status" value="2"/>
</dbReference>
<name>A1VV89_POLNA</name>
<dbReference type="Gene3D" id="3.30.200.20">
    <property type="entry name" value="Phosphorylase Kinase, domain 1"/>
    <property type="match status" value="1"/>
</dbReference>
<dbReference type="InterPro" id="IPR049832">
    <property type="entry name" value="BREX_PglW"/>
</dbReference>
<dbReference type="GO" id="GO:0004674">
    <property type="term" value="F:protein serine/threonine kinase activity"/>
    <property type="evidence" value="ECO:0007669"/>
    <property type="project" value="UniProtKB-KW"/>
</dbReference>
<feature type="domain" description="NERD" evidence="2">
    <location>
        <begin position="14"/>
        <end position="131"/>
    </location>
</feature>
<dbReference type="Pfam" id="PF00069">
    <property type="entry name" value="Pkinase"/>
    <property type="match status" value="2"/>
</dbReference>
<gene>
    <name evidence="3" type="ordered locus">Pnap_4285</name>
</gene>
<dbReference type="InterPro" id="IPR011009">
    <property type="entry name" value="Kinase-like_dom_sf"/>
</dbReference>